<organism evidence="1 2">
    <name type="scientific">Paenibacillus solanacearum</name>
    <dbReference type="NCBI Taxonomy" id="2048548"/>
    <lineage>
        <taxon>Bacteria</taxon>
        <taxon>Bacillati</taxon>
        <taxon>Bacillota</taxon>
        <taxon>Bacilli</taxon>
        <taxon>Bacillales</taxon>
        <taxon>Paenibacillaceae</taxon>
        <taxon>Paenibacillus</taxon>
    </lineage>
</organism>
<sequence>MLGVPAGKVILIPWTEAWEQEFEAEKRAIASVIGGLVRGIHHIGSTAVKHLHAKPIIDIAIEVGDPCDASACIRGLEQTGYVCKGDMVLPERYYLTKGKPRTHQIHLFHEGGRYLEQHLAFRDHLRSDEEDRHAYQLLKYRLAAAHHDDRIAYAEAKSDFVQEVLAKIRRNEAKPE</sequence>
<dbReference type="AlphaFoldDB" id="A0A916K8E8"/>
<dbReference type="RefSeq" id="WP_218096155.1">
    <property type="nucleotide sequence ID" value="NZ_CAJVAS010000069.1"/>
</dbReference>
<dbReference type="PANTHER" id="PTHR34822:SF1">
    <property type="entry name" value="GRPB FAMILY PROTEIN"/>
    <property type="match status" value="1"/>
</dbReference>
<dbReference type="EMBL" id="CAJVAS010000069">
    <property type="protein sequence ID" value="CAG7652333.1"/>
    <property type="molecule type" value="Genomic_DNA"/>
</dbReference>
<keyword evidence="2" id="KW-1185">Reference proteome</keyword>
<evidence type="ECO:0008006" key="3">
    <source>
        <dbReference type="Google" id="ProtNLM"/>
    </source>
</evidence>
<evidence type="ECO:0000313" key="2">
    <source>
        <dbReference type="Proteomes" id="UP000693672"/>
    </source>
</evidence>
<protein>
    <recommendedName>
        <fullName evidence="3">GrpB family protein</fullName>
    </recommendedName>
</protein>
<proteinExistence type="predicted"/>
<name>A0A916K8E8_9BACL</name>
<dbReference type="PANTHER" id="PTHR34822">
    <property type="entry name" value="GRPB DOMAIN PROTEIN (AFU_ORTHOLOGUE AFUA_1G01530)"/>
    <property type="match status" value="1"/>
</dbReference>
<reference evidence="1" key="1">
    <citation type="submission" date="2021-06" db="EMBL/GenBank/DDBJ databases">
        <authorList>
            <person name="Criscuolo A."/>
        </authorList>
    </citation>
    <scope>NUCLEOTIDE SEQUENCE</scope>
    <source>
        <strain evidence="1">CIP111600</strain>
    </source>
</reference>
<dbReference type="InterPro" id="IPR007344">
    <property type="entry name" value="GrpB/CoaE"/>
</dbReference>
<gene>
    <name evidence="1" type="ORF">PAESOLCIP111_06505</name>
</gene>
<dbReference type="Proteomes" id="UP000693672">
    <property type="component" value="Unassembled WGS sequence"/>
</dbReference>
<evidence type="ECO:0000313" key="1">
    <source>
        <dbReference type="EMBL" id="CAG7652333.1"/>
    </source>
</evidence>
<dbReference type="Pfam" id="PF04229">
    <property type="entry name" value="GrpB"/>
    <property type="match status" value="1"/>
</dbReference>
<accession>A0A916K8E8</accession>
<comment type="caution">
    <text evidence="1">The sequence shown here is derived from an EMBL/GenBank/DDBJ whole genome shotgun (WGS) entry which is preliminary data.</text>
</comment>